<keyword evidence="5" id="KW-1185">Reference proteome</keyword>
<name>A0A4X2K4P1_VOMUR</name>
<dbReference type="STRING" id="29139.ENSVURP00010004150"/>
<evidence type="ECO:0000313" key="4">
    <source>
        <dbReference type="Ensembl" id="ENSVURP00010004150.1"/>
    </source>
</evidence>
<dbReference type="CDD" id="cd03133">
    <property type="entry name" value="GATase1_ES1"/>
    <property type="match status" value="1"/>
</dbReference>
<dbReference type="Proteomes" id="UP000314987">
    <property type="component" value="Unassembled WGS sequence"/>
</dbReference>
<evidence type="ECO:0000313" key="5">
    <source>
        <dbReference type="Proteomes" id="UP000314987"/>
    </source>
</evidence>
<evidence type="ECO:0000256" key="3">
    <source>
        <dbReference type="ARBA" id="ARBA00023128"/>
    </source>
</evidence>
<evidence type="ECO:0000256" key="1">
    <source>
        <dbReference type="ARBA" id="ARBA00004173"/>
    </source>
</evidence>
<dbReference type="Gene3D" id="3.40.50.880">
    <property type="match status" value="1"/>
</dbReference>
<proteinExistence type="predicted"/>
<sequence length="268" mass="29022">MFSVRSAAASRPVLTRCLPWLRHGGQQLLPLAAFHGSARCPGPKVAVIFSGCGVFDGTEVHEASAILVHLSRGGAEFKMYAPDVPQMHVVDHIKGQPTENEQRNVLVESARIARGKITDLSKLSSKDYDAVIFPGGFGVAKNLCTFAVDGKDFKVNKDVERILNQFHKEGKPIGLCCISPILAAKVLKGAEVTVGHEQEEDGKWPYCATAEAIKALGAKHCVKEVTEAHVDIKNKVVTTPAFMCETALHLIFDGLGIMVQNVLKLTKK</sequence>
<dbReference type="SUPFAM" id="SSF52317">
    <property type="entry name" value="Class I glutamine amidotransferase-like"/>
    <property type="match status" value="1"/>
</dbReference>
<dbReference type="OrthoDB" id="543156at2759"/>
<evidence type="ECO:0000256" key="2">
    <source>
        <dbReference type="ARBA" id="ARBA00022946"/>
    </source>
</evidence>
<dbReference type="OMA" id="AQVQCFA"/>
<reference evidence="5" key="1">
    <citation type="submission" date="2018-12" db="EMBL/GenBank/DDBJ databases">
        <authorList>
            <person name="Yazar S."/>
        </authorList>
    </citation>
    <scope>NUCLEOTIDE SEQUENCE [LARGE SCALE GENOMIC DNA]</scope>
</reference>
<dbReference type="PANTHER" id="PTHR10224">
    <property type="entry name" value="ES1 PROTEIN HOMOLOG, MITOCHONDRIAL"/>
    <property type="match status" value="1"/>
</dbReference>
<reference evidence="4" key="3">
    <citation type="submission" date="2025-09" db="UniProtKB">
        <authorList>
            <consortium name="Ensembl"/>
        </authorList>
    </citation>
    <scope>IDENTIFICATION</scope>
</reference>
<keyword evidence="3" id="KW-0496">Mitochondrion</keyword>
<dbReference type="GeneTree" id="ENSGT00390000003706"/>
<dbReference type="InterPro" id="IPR029062">
    <property type="entry name" value="Class_I_gatase-like"/>
</dbReference>
<reference evidence="4" key="2">
    <citation type="submission" date="2025-08" db="UniProtKB">
        <authorList>
            <consortium name="Ensembl"/>
        </authorList>
    </citation>
    <scope>IDENTIFICATION</scope>
</reference>
<protein>
    <submittedName>
        <fullName evidence="4">Glutamine amidotransferase class 1 domain containing 3</fullName>
    </submittedName>
</protein>
<comment type="subcellular location">
    <subcellularLocation>
        <location evidence="1">Mitochondrion</location>
    </subcellularLocation>
</comment>
<dbReference type="AlphaFoldDB" id="A0A4X2K4P1"/>
<dbReference type="NCBIfam" id="NF008747">
    <property type="entry name" value="PRK11780.1"/>
    <property type="match status" value="1"/>
</dbReference>
<dbReference type="PANTHER" id="PTHR10224:SF9">
    <property type="entry name" value="GLUTAMINE AMIDOTRANSFERASE-LIKE CLASS 1 DOMAIN-CONTAINING PROTEIN 3, MITOCHONDRIAL-RELATED"/>
    <property type="match status" value="1"/>
</dbReference>
<accession>A0A4X2K4P1</accession>
<organism evidence="4 5">
    <name type="scientific">Vombatus ursinus</name>
    <name type="common">Common wombat</name>
    <dbReference type="NCBI Taxonomy" id="29139"/>
    <lineage>
        <taxon>Eukaryota</taxon>
        <taxon>Metazoa</taxon>
        <taxon>Chordata</taxon>
        <taxon>Craniata</taxon>
        <taxon>Vertebrata</taxon>
        <taxon>Euteleostomi</taxon>
        <taxon>Mammalia</taxon>
        <taxon>Metatheria</taxon>
        <taxon>Diprotodontia</taxon>
        <taxon>Vombatidae</taxon>
        <taxon>Vombatus</taxon>
    </lineage>
</organism>
<dbReference type="FunFam" id="3.40.50.880:FF:000035">
    <property type="entry name" value="ES1 protein homolog, mitochondrial isoform X1"/>
    <property type="match status" value="1"/>
</dbReference>
<keyword evidence="2" id="KW-0809">Transit peptide</keyword>
<dbReference type="GO" id="GO:0005739">
    <property type="term" value="C:mitochondrion"/>
    <property type="evidence" value="ECO:0007669"/>
    <property type="project" value="UniProtKB-SubCell"/>
</dbReference>
<gene>
    <name evidence="4" type="primary">GATD3</name>
</gene>
<dbReference type="Ensembl" id="ENSVURT00010004717.1">
    <property type="protein sequence ID" value="ENSVURP00010004150.1"/>
    <property type="gene ID" value="ENSVURG00010003329.1"/>
</dbReference>